<dbReference type="GO" id="GO:0008270">
    <property type="term" value="F:zinc ion binding"/>
    <property type="evidence" value="ECO:0007669"/>
    <property type="project" value="UniProtKB-KW"/>
</dbReference>
<keyword evidence="6" id="KW-0862">Zinc</keyword>
<accession>A0A1H2GIS8</accession>
<dbReference type="OrthoDB" id="3522768at2"/>
<keyword evidence="1" id="KW-0805">Transcription regulation</keyword>
<keyword evidence="4" id="KW-0472">Membrane</keyword>
<keyword evidence="4" id="KW-1133">Transmembrane helix</keyword>
<feature type="compositionally biased region" description="Pro residues" evidence="3">
    <location>
        <begin position="89"/>
        <end position="105"/>
    </location>
</feature>
<evidence type="ECO:0000313" key="7">
    <source>
        <dbReference type="Proteomes" id="UP000182977"/>
    </source>
</evidence>
<dbReference type="Pfam" id="PF13490">
    <property type="entry name" value="zf-HC2"/>
    <property type="match status" value="1"/>
</dbReference>
<keyword evidence="2" id="KW-0804">Transcription</keyword>
<dbReference type="EMBL" id="LT629791">
    <property type="protein sequence ID" value="SDU19573.1"/>
    <property type="molecule type" value="Genomic_DNA"/>
</dbReference>
<dbReference type="AlphaFoldDB" id="A0A1H2GIS8"/>
<keyword evidence="7" id="KW-1185">Reference proteome</keyword>
<evidence type="ECO:0000259" key="5">
    <source>
        <dbReference type="Pfam" id="PF13490"/>
    </source>
</evidence>
<evidence type="ECO:0000256" key="4">
    <source>
        <dbReference type="SAM" id="Phobius"/>
    </source>
</evidence>
<evidence type="ECO:0000256" key="3">
    <source>
        <dbReference type="SAM" id="MobiDB-lite"/>
    </source>
</evidence>
<name>A0A1H2GIS8_9ACTN</name>
<feature type="transmembrane region" description="Helical" evidence="4">
    <location>
        <begin position="138"/>
        <end position="157"/>
    </location>
</feature>
<feature type="domain" description="Putative zinc-finger" evidence="5">
    <location>
        <begin position="7"/>
        <end position="41"/>
    </location>
</feature>
<protein>
    <submittedName>
        <fullName evidence="6">Putative zinc-finger</fullName>
    </submittedName>
</protein>
<sequence>MVDPTRCGEVADALAEVATGAASGPDRARVLAHLADCPDCRRELEELTRVADEVLLVAPEHDPPAGFEGAVLARIAALSAGPAEEPPAEEPPGAVPAAPAPPAVPPAVAAAPPSAPPSAADDADTVVTPLRPRRWRRALPYAAAAVIAGLGGAGVVWQATSDDRDLAAGYRETLDVANGRYFHAAPLLDDAGEQVGHVFLYQGDPSWVFTVLGDTAAPGTYEVSAVTEDGTETVAEYEVSGSGGGSGGTVDANIYQIERVDLTGPGGVVYSADLSDD</sequence>
<dbReference type="Gene3D" id="1.10.10.1320">
    <property type="entry name" value="Anti-sigma factor, zinc-finger domain"/>
    <property type="match status" value="1"/>
</dbReference>
<evidence type="ECO:0000256" key="2">
    <source>
        <dbReference type="ARBA" id="ARBA00023163"/>
    </source>
</evidence>
<proteinExistence type="predicted"/>
<keyword evidence="6" id="KW-0479">Metal-binding</keyword>
<dbReference type="InterPro" id="IPR027383">
    <property type="entry name" value="Znf_put"/>
</dbReference>
<evidence type="ECO:0000256" key="1">
    <source>
        <dbReference type="ARBA" id="ARBA00023015"/>
    </source>
</evidence>
<gene>
    <name evidence="6" type="ORF">SAMN04488563_0525</name>
</gene>
<keyword evidence="4" id="KW-0812">Transmembrane</keyword>
<dbReference type="RefSeq" id="WP_052762045.1">
    <property type="nucleotide sequence ID" value="NZ_KQ061219.1"/>
</dbReference>
<organism evidence="6 7">
    <name type="scientific">Jiangella alkaliphila</name>
    <dbReference type="NCBI Taxonomy" id="419479"/>
    <lineage>
        <taxon>Bacteria</taxon>
        <taxon>Bacillati</taxon>
        <taxon>Actinomycetota</taxon>
        <taxon>Actinomycetes</taxon>
        <taxon>Jiangellales</taxon>
        <taxon>Jiangellaceae</taxon>
        <taxon>Jiangella</taxon>
    </lineage>
</organism>
<dbReference type="STRING" id="419479.SAMN04488563_0525"/>
<keyword evidence="6" id="KW-0863">Zinc-finger</keyword>
<reference evidence="7" key="1">
    <citation type="submission" date="2016-10" db="EMBL/GenBank/DDBJ databases">
        <authorList>
            <person name="Varghese N."/>
            <person name="Submissions S."/>
        </authorList>
    </citation>
    <scope>NUCLEOTIDE SEQUENCE [LARGE SCALE GENOMIC DNA]</scope>
    <source>
        <strain evidence="7">DSM 45079</strain>
    </source>
</reference>
<dbReference type="Proteomes" id="UP000182977">
    <property type="component" value="Chromosome I"/>
</dbReference>
<feature type="compositionally biased region" description="Low complexity" evidence="3">
    <location>
        <begin position="106"/>
        <end position="126"/>
    </location>
</feature>
<dbReference type="InterPro" id="IPR041916">
    <property type="entry name" value="Anti_sigma_zinc_sf"/>
</dbReference>
<evidence type="ECO:0000313" key="6">
    <source>
        <dbReference type="EMBL" id="SDU19573.1"/>
    </source>
</evidence>
<feature type="region of interest" description="Disordered" evidence="3">
    <location>
        <begin position="81"/>
        <end position="126"/>
    </location>
</feature>